<evidence type="ECO:0000256" key="1">
    <source>
        <dbReference type="SAM" id="Coils"/>
    </source>
</evidence>
<evidence type="ECO:0000313" key="4">
    <source>
        <dbReference type="Proteomes" id="UP000335636"/>
    </source>
</evidence>
<dbReference type="PANTHER" id="PTHR33331:SF13">
    <property type="entry name" value="COILED-COIL DOMAIN CONTAINING 162"/>
    <property type="match status" value="1"/>
</dbReference>
<feature type="coiled-coil region" evidence="1">
    <location>
        <begin position="117"/>
        <end position="169"/>
    </location>
</feature>
<protein>
    <submittedName>
        <fullName evidence="3">Uncharacterized protein</fullName>
    </submittedName>
</protein>
<dbReference type="AlphaFoldDB" id="A0A5E4BSK0"/>
<sequence length="282" mass="32627">MIVAMPHLCCLLAWPLPQAQLLKELEHRVTQEALTRQQLDVIKTSSMEKLLEEVGHKEQQLQLLTEEAERASKLGQLQRRKMERDLRQAQLLKELEHRVTQEALTRQQLDVIKTSSMEKLLEEVGHKEQQLQLLTEEAERASKLGQLQRRKMERDLRQTRSRLAQERSVKLDAFQRIEELQSQLPDTEQLSIQRSSPGGLISQAHCSLSSASTLSRYSHQHFLKTNLMGNKITRRIQRPKTVPIKHKKRTDKVFLPNVTGDVQLTAFQVQTAPSRIPFGSDW</sequence>
<proteinExistence type="predicted"/>
<evidence type="ECO:0000256" key="2">
    <source>
        <dbReference type="SAM" id="SignalP"/>
    </source>
</evidence>
<evidence type="ECO:0000313" key="3">
    <source>
        <dbReference type="EMBL" id="VTJ71869.1"/>
    </source>
</evidence>
<feature type="chain" id="PRO_5022870417" evidence="2">
    <location>
        <begin position="22"/>
        <end position="282"/>
    </location>
</feature>
<keyword evidence="4" id="KW-1185">Reference proteome</keyword>
<dbReference type="InterPro" id="IPR040401">
    <property type="entry name" value="CCDC162"/>
</dbReference>
<organism evidence="3 4">
    <name type="scientific">Marmota monax</name>
    <name type="common">Woodchuck</name>
    <dbReference type="NCBI Taxonomy" id="9995"/>
    <lineage>
        <taxon>Eukaryota</taxon>
        <taxon>Metazoa</taxon>
        <taxon>Chordata</taxon>
        <taxon>Craniata</taxon>
        <taxon>Vertebrata</taxon>
        <taxon>Euteleostomi</taxon>
        <taxon>Mammalia</taxon>
        <taxon>Eutheria</taxon>
        <taxon>Euarchontoglires</taxon>
        <taxon>Glires</taxon>
        <taxon>Rodentia</taxon>
        <taxon>Sciuromorpha</taxon>
        <taxon>Sciuridae</taxon>
        <taxon>Xerinae</taxon>
        <taxon>Marmotini</taxon>
        <taxon>Marmota</taxon>
    </lineage>
</organism>
<name>A0A5E4BSK0_MARMO</name>
<accession>A0A5E4BSK0</accession>
<feature type="coiled-coil region" evidence="1">
    <location>
        <begin position="47"/>
        <end position="74"/>
    </location>
</feature>
<comment type="caution">
    <text evidence="3">The sequence shown here is derived from an EMBL/GenBank/DDBJ whole genome shotgun (WGS) entry which is preliminary data.</text>
</comment>
<dbReference type="Proteomes" id="UP000335636">
    <property type="component" value="Unassembled WGS sequence"/>
</dbReference>
<dbReference type="PANTHER" id="PTHR33331">
    <property type="entry name" value="COILED-COIL DOMAIN-CONTAINING PROTEIN 162"/>
    <property type="match status" value="1"/>
</dbReference>
<gene>
    <name evidence="3" type="ORF">MONAX_5E022418</name>
</gene>
<reference evidence="3" key="1">
    <citation type="submission" date="2019-04" db="EMBL/GenBank/DDBJ databases">
        <authorList>
            <person name="Alioto T."/>
            <person name="Alioto T."/>
        </authorList>
    </citation>
    <scope>NUCLEOTIDE SEQUENCE [LARGE SCALE GENOMIC DNA]</scope>
</reference>
<keyword evidence="2" id="KW-0732">Signal</keyword>
<keyword evidence="1" id="KW-0175">Coiled coil</keyword>
<dbReference type="EMBL" id="CABDUW010000593">
    <property type="protein sequence ID" value="VTJ71869.1"/>
    <property type="molecule type" value="Genomic_DNA"/>
</dbReference>
<feature type="signal peptide" evidence="2">
    <location>
        <begin position="1"/>
        <end position="21"/>
    </location>
</feature>